<dbReference type="SUPFAM" id="SSF50978">
    <property type="entry name" value="WD40 repeat-like"/>
    <property type="match status" value="1"/>
</dbReference>
<dbReference type="Pfam" id="PF00400">
    <property type="entry name" value="WD40"/>
    <property type="match status" value="7"/>
</dbReference>
<dbReference type="STRING" id="10228.B3RZA6"/>
<feature type="repeat" description="WD" evidence="5">
    <location>
        <begin position="108"/>
        <end position="140"/>
    </location>
</feature>
<dbReference type="RefSeq" id="XP_002113696.1">
    <property type="nucleotide sequence ID" value="XM_002113660.1"/>
</dbReference>
<evidence type="ECO:0000256" key="5">
    <source>
        <dbReference type="PROSITE-ProRule" id="PRU00221"/>
    </source>
</evidence>
<dbReference type="FunFam" id="2.130.10.10:FF:000237">
    <property type="entry name" value="Flowering time control protein FY"/>
    <property type="match status" value="1"/>
</dbReference>
<dbReference type="SMART" id="SM00320">
    <property type="entry name" value="WD40"/>
    <property type="match status" value="7"/>
</dbReference>
<feature type="repeat" description="WD" evidence="5">
    <location>
        <begin position="363"/>
        <end position="394"/>
    </location>
</feature>
<dbReference type="CTD" id="6754547"/>
<dbReference type="InterPro" id="IPR015943">
    <property type="entry name" value="WD40/YVTN_repeat-like_dom_sf"/>
</dbReference>
<dbReference type="eggNOG" id="KOG0284">
    <property type="taxonomic scope" value="Eukaryota"/>
</dbReference>
<comment type="subcellular location">
    <subcellularLocation>
        <location evidence="1">Nucleus</location>
    </subcellularLocation>
</comment>
<keyword evidence="7" id="KW-1185">Reference proteome</keyword>
<dbReference type="PROSITE" id="PS50082">
    <property type="entry name" value="WD_REPEATS_2"/>
    <property type="match status" value="7"/>
</dbReference>
<evidence type="ECO:0000256" key="2">
    <source>
        <dbReference type="ARBA" id="ARBA00022574"/>
    </source>
</evidence>
<keyword evidence="2 5" id="KW-0853">WD repeat</keyword>
<keyword evidence="3" id="KW-0677">Repeat</keyword>
<proteinExistence type="predicted"/>
<dbReference type="OMA" id="HHWDVKS"/>
<evidence type="ECO:0000313" key="7">
    <source>
        <dbReference type="Proteomes" id="UP000009022"/>
    </source>
</evidence>
<sequence>MANSNQGPVQGQNAQQPTLYRQRFYTRPMAQSALVFDGKRMRKAVQRRTIDYNASVIRQLESRVWQSDYRDQPVIQPDPLYFNSLLPPSSMKQNPMNAVTTKFVRTSTNKQRCPIFCVVWTPEGRRLITGASSGEFTLWNGLTFNFETILQAHDTSVRSMIWSHNDTWLLTTDTGGYIKYWQSNMNNVQMFEGHKEAIREASFCPTDIKFTTCSDDGTVKIWDFLRCEEEVTLRGHGADVKCVDWHPQKAMIASGSKDSQQPIKLWDPRIGSSISTLHLHKSTVMEVKWNKNGNWLLTASRDHLLKIFDIRAMKELQTFRGHKKEATAVAWHPVHEGLFASGGSDGAMYFWIAGCDKEVGGIEQAHEGMIWSLAWHPLGHILCSGSNDHSSKFWTRNRPGDKMRDKYNMGALGSSNILDENDQAGKLLCPC</sequence>
<feature type="repeat" description="WD" evidence="5">
    <location>
        <begin position="233"/>
        <end position="259"/>
    </location>
</feature>
<organism evidence="6 7">
    <name type="scientific">Trichoplax adhaerens</name>
    <name type="common">Trichoplax reptans</name>
    <dbReference type="NCBI Taxonomy" id="10228"/>
    <lineage>
        <taxon>Eukaryota</taxon>
        <taxon>Metazoa</taxon>
        <taxon>Placozoa</taxon>
        <taxon>Uniplacotomia</taxon>
        <taxon>Trichoplacea</taxon>
        <taxon>Trichoplacidae</taxon>
        <taxon>Trichoplax</taxon>
    </lineage>
</organism>
<dbReference type="CDD" id="cd00200">
    <property type="entry name" value="WD40"/>
    <property type="match status" value="1"/>
</dbReference>
<evidence type="ECO:0000256" key="1">
    <source>
        <dbReference type="ARBA" id="ARBA00004123"/>
    </source>
</evidence>
<dbReference type="PANTHER" id="PTHR22836">
    <property type="entry name" value="WD40 REPEAT PROTEIN"/>
    <property type="match status" value="1"/>
</dbReference>
<dbReference type="GeneID" id="6754547"/>
<evidence type="ECO:0000256" key="4">
    <source>
        <dbReference type="ARBA" id="ARBA00023242"/>
    </source>
</evidence>
<dbReference type="PANTHER" id="PTHR22836:SF0">
    <property type="entry name" value="PRE-MRNA 3' END PROCESSING PROTEIN WDR33"/>
    <property type="match status" value="1"/>
</dbReference>
<dbReference type="InterPro" id="IPR001680">
    <property type="entry name" value="WD40_rpt"/>
</dbReference>
<gene>
    <name evidence="6" type="ORF">TRIADDRAFT_26233</name>
</gene>
<dbReference type="HOGENOM" id="CLU_000288_77_0_1"/>
<dbReference type="InParanoid" id="B3RZA6"/>
<name>B3RZA6_TRIAD</name>
<dbReference type="Gene3D" id="2.130.10.10">
    <property type="entry name" value="YVTN repeat-like/Quinoprotein amine dehydrogenase"/>
    <property type="match status" value="2"/>
</dbReference>
<dbReference type="InterPro" id="IPR045245">
    <property type="entry name" value="Pfs2-like"/>
</dbReference>
<dbReference type="KEGG" id="tad:TRIADDRAFT_26233"/>
<dbReference type="EMBL" id="DS985246">
    <property type="protein sequence ID" value="EDV24170.1"/>
    <property type="molecule type" value="Genomic_DNA"/>
</dbReference>
<dbReference type="AlphaFoldDB" id="B3RZA6"/>
<dbReference type="PhylomeDB" id="B3RZA6"/>
<dbReference type="FunFam" id="2.130.10.10:FF:000963">
    <property type="entry name" value="AGAP001362-PA-like protein"/>
    <property type="match status" value="1"/>
</dbReference>
<accession>B3RZA6</accession>
<feature type="repeat" description="WD" evidence="5">
    <location>
        <begin position="191"/>
        <end position="223"/>
    </location>
</feature>
<reference evidence="6 7" key="1">
    <citation type="journal article" date="2008" name="Nature">
        <title>The Trichoplax genome and the nature of placozoans.</title>
        <authorList>
            <person name="Srivastava M."/>
            <person name="Begovic E."/>
            <person name="Chapman J."/>
            <person name="Putnam N.H."/>
            <person name="Hellsten U."/>
            <person name="Kawashima T."/>
            <person name="Kuo A."/>
            <person name="Mitros T."/>
            <person name="Salamov A."/>
            <person name="Carpenter M.L."/>
            <person name="Signorovitch A.Y."/>
            <person name="Moreno M.A."/>
            <person name="Kamm K."/>
            <person name="Grimwood J."/>
            <person name="Schmutz J."/>
            <person name="Shapiro H."/>
            <person name="Grigoriev I.V."/>
            <person name="Buss L.W."/>
            <person name="Schierwater B."/>
            <person name="Dellaporta S.L."/>
            <person name="Rokhsar D.S."/>
        </authorList>
    </citation>
    <scope>NUCLEOTIDE SEQUENCE [LARGE SCALE GENOMIC DNA]</scope>
    <source>
        <strain evidence="6 7">Grell-BS-1999</strain>
    </source>
</reference>
<dbReference type="GO" id="GO:0031124">
    <property type="term" value="P:mRNA 3'-end processing"/>
    <property type="evidence" value="ECO:0007669"/>
    <property type="project" value="InterPro"/>
</dbReference>
<dbReference type="OrthoDB" id="16717at2759"/>
<dbReference type="Proteomes" id="UP000009022">
    <property type="component" value="Unassembled WGS sequence"/>
</dbReference>
<evidence type="ECO:0000256" key="3">
    <source>
        <dbReference type="ARBA" id="ARBA00022737"/>
    </source>
</evidence>
<keyword evidence="4" id="KW-0539">Nucleus</keyword>
<evidence type="ECO:0000313" key="6">
    <source>
        <dbReference type="EMBL" id="EDV24170.1"/>
    </source>
</evidence>
<feature type="repeat" description="WD" evidence="5">
    <location>
        <begin position="319"/>
        <end position="351"/>
    </location>
</feature>
<dbReference type="PROSITE" id="PS50294">
    <property type="entry name" value="WD_REPEATS_REGION"/>
    <property type="match status" value="4"/>
</dbReference>
<protein>
    <submittedName>
        <fullName evidence="6">Uncharacterized protein</fullName>
    </submittedName>
</protein>
<feature type="repeat" description="WD" evidence="5">
    <location>
        <begin position="150"/>
        <end position="182"/>
    </location>
</feature>
<feature type="repeat" description="WD" evidence="5">
    <location>
        <begin position="277"/>
        <end position="318"/>
    </location>
</feature>
<dbReference type="GO" id="GO:0005847">
    <property type="term" value="C:mRNA cleavage and polyadenylation specificity factor complex"/>
    <property type="evidence" value="ECO:0000318"/>
    <property type="project" value="GO_Central"/>
</dbReference>
<dbReference type="InterPro" id="IPR036322">
    <property type="entry name" value="WD40_repeat_dom_sf"/>
</dbReference>